<dbReference type="EMBL" id="JACEIK010002683">
    <property type="protein sequence ID" value="MCD9638384.1"/>
    <property type="molecule type" value="Genomic_DNA"/>
</dbReference>
<name>A0ABS8UUW8_DATST</name>
<comment type="caution">
    <text evidence="1">The sequence shown here is derived from an EMBL/GenBank/DDBJ whole genome shotgun (WGS) entry which is preliminary data.</text>
</comment>
<sequence>PVPRFGGEGGLGFLSRRCEEKVGKSLGGVKKGVIAVGKPNDPRWPDANFCLNVSRRPSRRPSSVTWSQCGGFHEFLKNSRMKPQFITVGNAGGPLATWSQRDGSLELSPSLIFLPWDFSLALLWLFGPLFHLKIIQRQ</sequence>
<evidence type="ECO:0000313" key="1">
    <source>
        <dbReference type="EMBL" id="MCD9638384.1"/>
    </source>
</evidence>
<accession>A0ABS8UUW8</accession>
<proteinExistence type="predicted"/>
<feature type="non-terminal residue" evidence="1">
    <location>
        <position position="1"/>
    </location>
</feature>
<reference evidence="1 2" key="1">
    <citation type="journal article" date="2021" name="BMC Genomics">
        <title>Datura genome reveals duplications of psychoactive alkaloid biosynthetic genes and high mutation rate following tissue culture.</title>
        <authorList>
            <person name="Rajewski A."/>
            <person name="Carter-House D."/>
            <person name="Stajich J."/>
            <person name="Litt A."/>
        </authorList>
    </citation>
    <scope>NUCLEOTIDE SEQUENCE [LARGE SCALE GENOMIC DNA]</scope>
    <source>
        <strain evidence="1">AR-01</strain>
    </source>
</reference>
<gene>
    <name evidence="1" type="ORF">HAX54_022323</name>
</gene>
<organism evidence="1 2">
    <name type="scientific">Datura stramonium</name>
    <name type="common">Jimsonweed</name>
    <name type="synonym">Common thornapple</name>
    <dbReference type="NCBI Taxonomy" id="4076"/>
    <lineage>
        <taxon>Eukaryota</taxon>
        <taxon>Viridiplantae</taxon>
        <taxon>Streptophyta</taxon>
        <taxon>Embryophyta</taxon>
        <taxon>Tracheophyta</taxon>
        <taxon>Spermatophyta</taxon>
        <taxon>Magnoliopsida</taxon>
        <taxon>eudicotyledons</taxon>
        <taxon>Gunneridae</taxon>
        <taxon>Pentapetalae</taxon>
        <taxon>asterids</taxon>
        <taxon>lamiids</taxon>
        <taxon>Solanales</taxon>
        <taxon>Solanaceae</taxon>
        <taxon>Solanoideae</taxon>
        <taxon>Datureae</taxon>
        <taxon>Datura</taxon>
    </lineage>
</organism>
<protein>
    <submittedName>
        <fullName evidence="1">Uncharacterized protein</fullName>
    </submittedName>
</protein>
<dbReference type="Proteomes" id="UP000823775">
    <property type="component" value="Unassembled WGS sequence"/>
</dbReference>
<evidence type="ECO:0000313" key="2">
    <source>
        <dbReference type="Proteomes" id="UP000823775"/>
    </source>
</evidence>
<keyword evidence="2" id="KW-1185">Reference proteome</keyword>